<dbReference type="GO" id="GO:0004368">
    <property type="term" value="F:glycerol-3-phosphate dehydrogenase (quinone) activity"/>
    <property type="evidence" value="ECO:0007669"/>
    <property type="project" value="InterPro"/>
</dbReference>
<gene>
    <name evidence="8" type="ORF">SAMN05216333_104108</name>
</gene>
<comment type="cofactor">
    <cofactor evidence="1">
        <name>FAD</name>
        <dbReference type="ChEBI" id="CHEBI:57692"/>
    </cofactor>
</comment>
<dbReference type="Gene3D" id="3.30.9.10">
    <property type="entry name" value="D-Amino Acid Oxidase, subunit A, domain 2"/>
    <property type="match status" value="1"/>
</dbReference>
<keyword evidence="9" id="KW-1185">Reference proteome</keyword>
<dbReference type="STRING" id="42354.SAMN05216333_104108"/>
<name>A0A1H8LZC7_9PROT</name>
<dbReference type="PANTHER" id="PTHR11985:SF15">
    <property type="entry name" value="GLYCEROL-3-PHOSPHATE DEHYDROGENASE, MITOCHONDRIAL"/>
    <property type="match status" value="1"/>
</dbReference>
<dbReference type="Pfam" id="PF16901">
    <property type="entry name" value="DAO_C"/>
    <property type="match status" value="1"/>
</dbReference>
<comment type="similarity">
    <text evidence="2">Belongs to the FAD-dependent glycerol-3-phosphate dehydrogenase family.</text>
</comment>
<feature type="domain" description="Alpha-glycerophosphate oxidase C-terminal" evidence="7">
    <location>
        <begin position="412"/>
        <end position="514"/>
    </location>
</feature>
<evidence type="ECO:0000256" key="2">
    <source>
        <dbReference type="ARBA" id="ARBA00007330"/>
    </source>
</evidence>
<dbReference type="InterPro" id="IPR031656">
    <property type="entry name" value="DAO_C"/>
</dbReference>
<evidence type="ECO:0000256" key="5">
    <source>
        <dbReference type="ARBA" id="ARBA00023002"/>
    </source>
</evidence>
<dbReference type="EMBL" id="FODO01000004">
    <property type="protein sequence ID" value="SEO10370.1"/>
    <property type="molecule type" value="Genomic_DNA"/>
</dbReference>
<evidence type="ECO:0000256" key="1">
    <source>
        <dbReference type="ARBA" id="ARBA00001974"/>
    </source>
</evidence>
<evidence type="ECO:0000313" key="8">
    <source>
        <dbReference type="EMBL" id="SEO10370.1"/>
    </source>
</evidence>
<dbReference type="AlphaFoldDB" id="A0A1H8LZC7"/>
<sequence>MKRDFAALHYQPFDLLVCGGGIYGAWTAYDAALRGLKVALIEQNDWASATSSASSKLIHGGLRYLETYDFKLVGKSLKERTLLLHNAPHRIWPLRFGVPVYAQQRLNRLQLKLGLTLYDFLAHDPEPRMQHRYFNPEQFTAHFPALTEVALKGGFTYADAQTDDARLVLELTAGALATGARCVNYCQLVRLLETDGKADGAIVRDQLTQAEQAIRAKQIVFTTGQWLVTESPSRDWCRLAKGIHLLMPAVLNDEALLLTAQSDGRVFFMIPWYGLTLLGTTDTDFKGNVDQVSADDSDIDYLLAAANGYLKTPWTKADIVGRFAGVRVFKQPVKTTSASSPSAVSRDWELKTAANGVHYAIGGKITSSRQDAACIVDTVCAQLDIKQPCATQNKRFPWAPQDTFPAWFAAMQDRAAQLGIDAESARWLLRRHGTQVDGIFRRIETDPNLAQRIVPALPFIVADLMHCATNEMIIHLDDLLRRRLPLLILTQLTEDQLQRIALRVAASLQWTDTRLHQEIERCAPWIAH</sequence>
<dbReference type="InterPro" id="IPR036188">
    <property type="entry name" value="FAD/NAD-bd_sf"/>
</dbReference>
<dbReference type="RefSeq" id="WP_090316347.1">
    <property type="nucleotide sequence ID" value="NZ_FNOE01000004.1"/>
</dbReference>
<protein>
    <submittedName>
        <fullName evidence="8">Glycerol-3-phosphate dehydrogenase</fullName>
    </submittedName>
</protein>
<feature type="domain" description="FAD dependent oxidoreductase" evidence="6">
    <location>
        <begin position="14"/>
        <end position="329"/>
    </location>
</feature>
<dbReference type="PRINTS" id="PR01001">
    <property type="entry name" value="FADG3PDH"/>
</dbReference>
<accession>A0A1H8LZC7</accession>
<dbReference type="PANTHER" id="PTHR11985">
    <property type="entry name" value="GLYCEROL-3-PHOSPHATE DEHYDROGENASE"/>
    <property type="match status" value="1"/>
</dbReference>
<dbReference type="InterPro" id="IPR000447">
    <property type="entry name" value="G3P_DH_FAD-dep"/>
</dbReference>
<keyword evidence="4" id="KW-0274">FAD</keyword>
<dbReference type="Proteomes" id="UP000198814">
    <property type="component" value="Unassembled WGS sequence"/>
</dbReference>
<dbReference type="Pfam" id="PF01266">
    <property type="entry name" value="DAO"/>
    <property type="match status" value="1"/>
</dbReference>
<dbReference type="InterPro" id="IPR006076">
    <property type="entry name" value="FAD-dep_OxRdtase"/>
</dbReference>
<reference evidence="9" key="1">
    <citation type="submission" date="2016-10" db="EMBL/GenBank/DDBJ databases">
        <authorList>
            <person name="Varghese N."/>
            <person name="Submissions S."/>
        </authorList>
    </citation>
    <scope>NUCLEOTIDE SEQUENCE [LARGE SCALE GENOMIC DNA]</scope>
    <source>
        <strain evidence="9">Nm76</strain>
    </source>
</reference>
<evidence type="ECO:0000256" key="4">
    <source>
        <dbReference type="ARBA" id="ARBA00022827"/>
    </source>
</evidence>
<dbReference type="Gene3D" id="1.10.8.870">
    <property type="entry name" value="Alpha-glycerophosphate oxidase, cap domain"/>
    <property type="match status" value="1"/>
</dbReference>
<evidence type="ECO:0000313" key="9">
    <source>
        <dbReference type="Proteomes" id="UP000198814"/>
    </source>
</evidence>
<organism evidence="8 9">
    <name type="scientific">Nitrosomonas oligotropha</name>
    <dbReference type="NCBI Taxonomy" id="42354"/>
    <lineage>
        <taxon>Bacteria</taxon>
        <taxon>Pseudomonadati</taxon>
        <taxon>Pseudomonadota</taxon>
        <taxon>Betaproteobacteria</taxon>
        <taxon>Nitrosomonadales</taxon>
        <taxon>Nitrosomonadaceae</taxon>
        <taxon>Nitrosomonas</taxon>
    </lineage>
</organism>
<keyword evidence="3" id="KW-0285">Flavoprotein</keyword>
<dbReference type="SUPFAM" id="SSF54373">
    <property type="entry name" value="FAD-linked reductases, C-terminal domain"/>
    <property type="match status" value="1"/>
</dbReference>
<dbReference type="OrthoDB" id="9766796at2"/>
<dbReference type="InterPro" id="IPR038299">
    <property type="entry name" value="DAO_C_sf"/>
</dbReference>
<evidence type="ECO:0000256" key="3">
    <source>
        <dbReference type="ARBA" id="ARBA00022630"/>
    </source>
</evidence>
<keyword evidence="5" id="KW-0560">Oxidoreductase</keyword>
<dbReference type="GO" id="GO:0046168">
    <property type="term" value="P:glycerol-3-phosphate catabolic process"/>
    <property type="evidence" value="ECO:0007669"/>
    <property type="project" value="TreeGrafter"/>
</dbReference>
<dbReference type="SUPFAM" id="SSF51905">
    <property type="entry name" value="FAD/NAD(P)-binding domain"/>
    <property type="match status" value="1"/>
</dbReference>
<dbReference type="Gene3D" id="3.50.50.60">
    <property type="entry name" value="FAD/NAD(P)-binding domain"/>
    <property type="match status" value="1"/>
</dbReference>
<proteinExistence type="inferred from homology"/>
<evidence type="ECO:0000259" key="7">
    <source>
        <dbReference type="Pfam" id="PF16901"/>
    </source>
</evidence>
<evidence type="ECO:0000259" key="6">
    <source>
        <dbReference type="Pfam" id="PF01266"/>
    </source>
</evidence>